<dbReference type="InterPro" id="IPR043186">
    <property type="entry name" value="Str14"/>
</dbReference>
<dbReference type="PANTHER" id="PTHR44920">
    <property type="entry name" value="RHODANESE-LIKE DOMAIN-CONTAINING PROTEIN 14, CHLOROPLASTIC-RELATED"/>
    <property type="match status" value="1"/>
</dbReference>
<evidence type="ECO:0000259" key="1">
    <source>
        <dbReference type="PROSITE" id="PS50206"/>
    </source>
</evidence>
<dbReference type="EMBL" id="JAAWWB010000029">
    <property type="protein sequence ID" value="KAG6746583.1"/>
    <property type="molecule type" value="Genomic_DNA"/>
</dbReference>
<dbReference type="Pfam" id="PF00581">
    <property type="entry name" value="Rhodanese"/>
    <property type="match status" value="1"/>
</dbReference>
<dbReference type="PROSITE" id="PS50206">
    <property type="entry name" value="RHODANESE_3"/>
    <property type="match status" value="1"/>
</dbReference>
<dbReference type="InterPro" id="IPR001763">
    <property type="entry name" value="Rhodanese-like_dom"/>
</dbReference>
<dbReference type="OrthoDB" id="496335at2759"/>
<gene>
    <name evidence="2" type="ORF">POTOM_048938</name>
</gene>
<proteinExistence type="predicted"/>
<dbReference type="CDD" id="cd00158">
    <property type="entry name" value="RHOD"/>
    <property type="match status" value="1"/>
</dbReference>
<keyword evidence="3" id="KW-1185">Reference proteome</keyword>
<dbReference type="FunFam" id="3.40.250.10:FF:000032">
    <property type="entry name" value="Rhodanese-like domain-containing protein 14, chloroplastic"/>
    <property type="match status" value="1"/>
</dbReference>
<reference evidence="2" key="1">
    <citation type="journal article" date="2020" name="bioRxiv">
        <title>Hybrid origin of Populus tomentosa Carr. identified through genome sequencing and phylogenomic analysis.</title>
        <authorList>
            <person name="An X."/>
            <person name="Gao K."/>
            <person name="Chen Z."/>
            <person name="Li J."/>
            <person name="Yang X."/>
            <person name="Yang X."/>
            <person name="Zhou J."/>
            <person name="Guo T."/>
            <person name="Zhao T."/>
            <person name="Huang S."/>
            <person name="Miao D."/>
            <person name="Khan W.U."/>
            <person name="Rao P."/>
            <person name="Ye M."/>
            <person name="Lei B."/>
            <person name="Liao W."/>
            <person name="Wang J."/>
            <person name="Ji L."/>
            <person name="Li Y."/>
            <person name="Guo B."/>
            <person name="Mustafa N.S."/>
            <person name="Li S."/>
            <person name="Yun Q."/>
            <person name="Keller S.R."/>
            <person name="Mao J."/>
            <person name="Zhang R."/>
            <person name="Strauss S.H."/>
        </authorList>
    </citation>
    <scope>NUCLEOTIDE SEQUENCE</scope>
    <source>
        <strain evidence="2">GM15</strain>
        <tissue evidence="2">Leaf</tissue>
    </source>
</reference>
<evidence type="ECO:0000313" key="2">
    <source>
        <dbReference type="EMBL" id="KAG6746583.1"/>
    </source>
</evidence>
<dbReference type="Proteomes" id="UP000886885">
    <property type="component" value="Chromosome 15A"/>
</dbReference>
<feature type="domain" description="Rhodanese" evidence="1">
    <location>
        <begin position="116"/>
        <end position="249"/>
    </location>
</feature>
<name>A0A8X7YDE1_POPTO</name>
<organism evidence="2 3">
    <name type="scientific">Populus tomentosa</name>
    <name type="common">Chinese white poplar</name>
    <dbReference type="NCBI Taxonomy" id="118781"/>
    <lineage>
        <taxon>Eukaryota</taxon>
        <taxon>Viridiplantae</taxon>
        <taxon>Streptophyta</taxon>
        <taxon>Embryophyta</taxon>
        <taxon>Tracheophyta</taxon>
        <taxon>Spermatophyta</taxon>
        <taxon>Magnoliopsida</taxon>
        <taxon>eudicotyledons</taxon>
        <taxon>Gunneridae</taxon>
        <taxon>Pentapetalae</taxon>
        <taxon>rosids</taxon>
        <taxon>fabids</taxon>
        <taxon>Malpighiales</taxon>
        <taxon>Salicaceae</taxon>
        <taxon>Saliceae</taxon>
        <taxon>Populus</taxon>
    </lineage>
</organism>
<dbReference type="AlphaFoldDB" id="A0A8X7YDE1"/>
<comment type="caution">
    <text evidence="2">The sequence shown here is derived from an EMBL/GenBank/DDBJ whole genome shotgun (WGS) entry which is preliminary data.</text>
</comment>
<dbReference type="GO" id="GO:0009507">
    <property type="term" value="C:chloroplast"/>
    <property type="evidence" value="ECO:0007669"/>
    <property type="project" value="TreeGrafter"/>
</dbReference>
<sequence length="251" mass="27901">MTALPSISSPSSSSSLYPYYQSSPLIFSSKTAQDPSLPFFTVRSNGSLRGRSSSCTVPRGLRVFNAATKPAKSPVGYFSYLSLEGLAEEDWKTKREVLLQKKVRSVDVKEALRLQKENNFVILDVRPEAEFKEAHPPGAINVQVYRLIKEWTAWDIARRAAFAFFGIFAGTEENPEFMQTVESKIDKSAKIIVACSAGGTMRPSQNLPEGQQSRSLIAAYLLVLNGYTNVFHLEGGLYKWFKEGLPAESEE</sequence>
<protein>
    <recommendedName>
        <fullName evidence="1">Rhodanese domain-containing protein</fullName>
    </recommendedName>
</protein>
<dbReference type="SMART" id="SM00450">
    <property type="entry name" value="RHOD"/>
    <property type="match status" value="1"/>
</dbReference>
<evidence type="ECO:0000313" key="3">
    <source>
        <dbReference type="Proteomes" id="UP000886885"/>
    </source>
</evidence>
<dbReference type="PANTHER" id="PTHR44920:SF1">
    <property type="entry name" value="RHODANESE-LIKE DOMAIN-CONTAINING PROTEIN 14, CHLOROPLASTIC"/>
    <property type="match status" value="1"/>
</dbReference>
<accession>A0A8X7YDE1</accession>